<dbReference type="Proteomes" id="UP000187486">
    <property type="component" value="Unassembled WGS sequence"/>
</dbReference>
<feature type="transmembrane region" description="Helical" evidence="6">
    <location>
        <begin position="100"/>
        <end position="118"/>
    </location>
</feature>
<dbReference type="PANTHER" id="PTHR14948">
    <property type="entry name" value="NG5"/>
    <property type="match status" value="1"/>
</dbReference>
<dbReference type="InterPro" id="IPR007593">
    <property type="entry name" value="CD225/Dispanin_fam"/>
</dbReference>
<dbReference type="Pfam" id="PF04505">
    <property type="entry name" value="CD225"/>
    <property type="match status" value="1"/>
</dbReference>
<organism evidence="7 8">
    <name type="scientific">Amycolatopsis coloradensis</name>
    <dbReference type="NCBI Taxonomy" id="76021"/>
    <lineage>
        <taxon>Bacteria</taxon>
        <taxon>Bacillati</taxon>
        <taxon>Actinomycetota</taxon>
        <taxon>Actinomycetes</taxon>
        <taxon>Pseudonocardiales</taxon>
        <taxon>Pseudonocardiaceae</taxon>
        <taxon>Amycolatopsis</taxon>
    </lineage>
</organism>
<evidence type="ECO:0008006" key="9">
    <source>
        <dbReference type="Google" id="ProtNLM"/>
    </source>
</evidence>
<feature type="region of interest" description="Disordered" evidence="5">
    <location>
        <begin position="1"/>
        <end position="82"/>
    </location>
</feature>
<protein>
    <recommendedName>
        <fullName evidence="9">CD225/dispanin family protein</fullName>
    </recommendedName>
</protein>
<accession>A0A1R0KI18</accession>
<keyword evidence="2 6" id="KW-0812">Transmembrane</keyword>
<keyword evidence="3 6" id="KW-1133">Transmembrane helix</keyword>
<evidence type="ECO:0000256" key="3">
    <source>
        <dbReference type="ARBA" id="ARBA00022989"/>
    </source>
</evidence>
<keyword evidence="4 6" id="KW-0472">Membrane</keyword>
<dbReference type="PANTHER" id="PTHR14948:SF25">
    <property type="entry name" value="DUF4190 DOMAIN-CONTAINING PROTEIN"/>
    <property type="match status" value="1"/>
</dbReference>
<keyword evidence="8" id="KW-1185">Reference proteome</keyword>
<comment type="subcellular location">
    <subcellularLocation>
        <location evidence="1">Membrane</location>
    </subcellularLocation>
</comment>
<sequence length="171" mass="17734">MGNPMTNPYGQQPGYGQQQPYGQQPQPGYGPPSGAMPAPYGQPSGATPAPYGQPSGANPMPYGQPAPYGQPSPYGQPAPYGAPGGMPGGGDINSIPDYKGWAIGCIFLFWIIAIFAIMKSNEVNTYKMQGNYAAAADASKSTKTMCMIASIIGGVGCLFSLLWIIVVAASF</sequence>
<proteinExistence type="predicted"/>
<dbReference type="STRING" id="76021.BS329_33825"/>
<evidence type="ECO:0000256" key="6">
    <source>
        <dbReference type="SAM" id="Phobius"/>
    </source>
</evidence>
<dbReference type="AlphaFoldDB" id="A0A1R0KI18"/>
<reference evidence="7 8" key="1">
    <citation type="submission" date="2016-01" db="EMBL/GenBank/DDBJ databases">
        <title>Amycolatopsis coloradensis genome sequencing and assembly.</title>
        <authorList>
            <person name="Mayilraj S."/>
        </authorList>
    </citation>
    <scope>NUCLEOTIDE SEQUENCE [LARGE SCALE GENOMIC DNA]</scope>
    <source>
        <strain evidence="7 8">DSM 44225</strain>
    </source>
</reference>
<feature type="transmembrane region" description="Helical" evidence="6">
    <location>
        <begin position="148"/>
        <end position="169"/>
    </location>
</feature>
<dbReference type="InterPro" id="IPR051423">
    <property type="entry name" value="CD225/Dispanin"/>
</dbReference>
<evidence type="ECO:0000256" key="2">
    <source>
        <dbReference type="ARBA" id="ARBA00022692"/>
    </source>
</evidence>
<dbReference type="EMBL" id="MQUQ01000020">
    <property type="protein sequence ID" value="OLZ45408.1"/>
    <property type="molecule type" value="Genomic_DNA"/>
</dbReference>
<gene>
    <name evidence="7" type="ORF">BS329_33825</name>
</gene>
<dbReference type="GO" id="GO:0016020">
    <property type="term" value="C:membrane"/>
    <property type="evidence" value="ECO:0007669"/>
    <property type="project" value="UniProtKB-SubCell"/>
</dbReference>
<name>A0A1R0KI18_9PSEU</name>
<comment type="caution">
    <text evidence="7">The sequence shown here is derived from an EMBL/GenBank/DDBJ whole genome shotgun (WGS) entry which is preliminary data.</text>
</comment>
<evidence type="ECO:0000256" key="4">
    <source>
        <dbReference type="ARBA" id="ARBA00023136"/>
    </source>
</evidence>
<feature type="compositionally biased region" description="Pro residues" evidence="5">
    <location>
        <begin position="62"/>
        <end position="76"/>
    </location>
</feature>
<evidence type="ECO:0000313" key="7">
    <source>
        <dbReference type="EMBL" id="OLZ45408.1"/>
    </source>
</evidence>
<evidence type="ECO:0000313" key="8">
    <source>
        <dbReference type="Proteomes" id="UP000187486"/>
    </source>
</evidence>
<evidence type="ECO:0000256" key="5">
    <source>
        <dbReference type="SAM" id="MobiDB-lite"/>
    </source>
</evidence>
<evidence type="ECO:0000256" key="1">
    <source>
        <dbReference type="ARBA" id="ARBA00004370"/>
    </source>
</evidence>
<feature type="compositionally biased region" description="Low complexity" evidence="5">
    <location>
        <begin position="8"/>
        <end position="27"/>
    </location>
</feature>